<feature type="non-terminal residue" evidence="1">
    <location>
        <position position="1"/>
    </location>
</feature>
<organism evidence="1 2">
    <name type="scientific">Prunus dulcis</name>
    <name type="common">Almond</name>
    <name type="synonym">Amygdalus dulcis</name>
    <dbReference type="NCBI Taxonomy" id="3755"/>
    <lineage>
        <taxon>Eukaryota</taxon>
        <taxon>Viridiplantae</taxon>
        <taxon>Streptophyta</taxon>
        <taxon>Embryophyta</taxon>
        <taxon>Tracheophyta</taxon>
        <taxon>Spermatophyta</taxon>
        <taxon>Magnoliopsida</taxon>
        <taxon>eudicotyledons</taxon>
        <taxon>Gunneridae</taxon>
        <taxon>Pentapetalae</taxon>
        <taxon>rosids</taxon>
        <taxon>fabids</taxon>
        <taxon>Rosales</taxon>
        <taxon>Rosaceae</taxon>
        <taxon>Amygdaloideae</taxon>
        <taxon>Amygdaleae</taxon>
        <taxon>Prunus</taxon>
    </lineage>
</organism>
<protein>
    <submittedName>
        <fullName evidence="1">PREDICTED: PRUPE_6G176900</fullName>
    </submittedName>
</protein>
<dbReference type="Proteomes" id="UP000327085">
    <property type="component" value="Chromosome 4"/>
</dbReference>
<sequence>EADDLDIPHGFAGDNERHVVDTIGSMVDRIPGAFPSLPAAIIDSTQDVDKVGSATQGAEGTLPALPPLERPGATTYTVLAALVLPMIHETSRSETPLLRRIGGTSVESALVGHLLEKSLSWLDWENSFIAFKAFFDSGVKILRSIDELLPLCHRFNSYVTFRGAFLYQETIEVLGRFMDRYGGFMESTWTVSTFSRSAALRGLGLVLHGIDTMQLLDIIDHRLLCWRDAICEAITLGFHVDFLLDLLRNPAHAIFGVRAILNLMR</sequence>
<evidence type="ECO:0000313" key="1">
    <source>
        <dbReference type="EMBL" id="VVA28785.1"/>
    </source>
</evidence>
<name>A0A5E4FLN6_PRUDU</name>
<dbReference type="InParanoid" id="A0A5E4FLN6"/>
<evidence type="ECO:0000313" key="2">
    <source>
        <dbReference type="Proteomes" id="UP000327085"/>
    </source>
</evidence>
<gene>
    <name evidence="1" type="ORF">ALMOND_2B004957</name>
</gene>
<proteinExistence type="predicted"/>
<dbReference type="EMBL" id="CABIKO010000149">
    <property type="protein sequence ID" value="VVA28785.1"/>
    <property type="molecule type" value="Genomic_DNA"/>
</dbReference>
<dbReference type="AlphaFoldDB" id="A0A5E4FLN6"/>
<reference evidence="2" key="1">
    <citation type="journal article" date="2020" name="Plant J.">
        <title>Transposons played a major role in the diversification between the closely related almond and peach genomes: results from the almond genome sequence.</title>
        <authorList>
            <person name="Alioto T."/>
            <person name="Alexiou K.G."/>
            <person name="Bardil A."/>
            <person name="Barteri F."/>
            <person name="Castanera R."/>
            <person name="Cruz F."/>
            <person name="Dhingra A."/>
            <person name="Duval H."/>
            <person name="Fernandez I Marti A."/>
            <person name="Frias L."/>
            <person name="Galan B."/>
            <person name="Garcia J.L."/>
            <person name="Howad W."/>
            <person name="Gomez-Garrido J."/>
            <person name="Gut M."/>
            <person name="Julca I."/>
            <person name="Morata J."/>
            <person name="Puigdomenech P."/>
            <person name="Ribeca P."/>
            <person name="Rubio Cabetas M.J."/>
            <person name="Vlasova A."/>
            <person name="Wirthensohn M."/>
            <person name="Garcia-Mas J."/>
            <person name="Gabaldon T."/>
            <person name="Casacuberta J.M."/>
            <person name="Arus P."/>
        </authorList>
    </citation>
    <scope>NUCLEOTIDE SEQUENCE [LARGE SCALE GENOMIC DNA]</scope>
    <source>
        <strain evidence="2">cv. Texas</strain>
    </source>
</reference>
<dbReference type="Gramene" id="VVA28785">
    <property type="protein sequence ID" value="VVA28785"/>
    <property type="gene ID" value="Prudul26B004957"/>
</dbReference>
<accession>A0A5E4FLN6</accession>